<accession>A0ABN9S1U8</accession>
<dbReference type="Proteomes" id="UP001189429">
    <property type="component" value="Unassembled WGS sequence"/>
</dbReference>
<protein>
    <submittedName>
        <fullName evidence="2">Uncharacterized protein</fullName>
    </submittedName>
</protein>
<evidence type="ECO:0000313" key="3">
    <source>
        <dbReference type="Proteomes" id="UP001189429"/>
    </source>
</evidence>
<reference evidence="2" key="1">
    <citation type="submission" date="2023-10" db="EMBL/GenBank/DDBJ databases">
        <authorList>
            <person name="Chen Y."/>
            <person name="Shah S."/>
            <person name="Dougan E. K."/>
            <person name="Thang M."/>
            <person name="Chan C."/>
        </authorList>
    </citation>
    <scope>NUCLEOTIDE SEQUENCE [LARGE SCALE GENOMIC DNA]</scope>
</reference>
<organism evidence="2 3">
    <name type="scientific">Prorocentrum cordatum</name>
    <dbReference type="NCBI Taxonomy" id="2364126"/>
    <lineage>
        <taxon>Eukaryota</taxon>
        <taxon>Sar</taxon>
        <taxon>Alveolata</taxon>
        <taxon>Dinophyceae</taxon>
        <taxon>Prorocentrales</taxon>
        <taxon>Prorocentraceae</taxon>
        <taxon>Prorocentrum</taxon>
    </lineage>
</organism>
<feature type="region of interest" description="Disordered" evidence="1">
    <location>
        <begin position="490"/>
        <end position="527"/>
    </location>
</feature>
<evidence type="ECO:0000313" key="2">
    <source>
        <dbReference type="EMBL" id="CAK0823429.1"/>
    </source>
</evidence>
<dbReference type="EMBL" id="CAUYUJ010008266">
    <property type="protein sequence ID" value="CAK0823429.1"/>
    <property type="molecule type" value="Genomic_DNA"/>
</dbReference>
<evidence type="ECO:0000256" key="1">
    <source>
        <dbReference type="SAM" id="MobiDB-lite"/>
    </source>
</evidence>
<feature type="non-terminal residue" evidence="2">
    <location>
        <position position="1"/>
    </location>
</feature>
<name>A0ABN9S1U8_9DINO</name>
<sequence>EETLAIQVQEFLDGWEFRIMRSSLGKAWKRDKAISTALDLMAVNGVPLSRDEIDFMSRADERTLVGLLTDKIPPTMWDNFEILTTELTVMLNTMCRVRTALDEEDESVAQIIEETAESDTMVQRIVKESVVLASREAACLAERGAAWRASMDKRLERLESSARYAEYARQQLMAVENQLGTITASQSSKNKSALMGLAQGNDRALLKSTLSSWLGVTLGSKADREVRQRYERELKDSEDALFAFMEKRLVGVKDALMRKVRESDRGLVDLCISSWYDVIQLSKKEGDTKKAMEEMEARMRDFQGEQKARQMRFVGRMLEENSQAALLLAWQTWQAFHRDYAKDKEIEEASKKLEQQMAAHMKSKKDDAKKVLDRMGGATDTGLMTQVWRCWLVVVAEGRKSKDIEKLMEEQDVRLKLMLTNQKGFATQAQMRTNEQMNQNLILRVLGAWMLETKVTHVEKRYREKIDSKRDQLRKVQTLFTRFAKELEDGLTPADGESSGRTQKGRSKQQRGVDGSLPGIRGAHSRS</sequence>
<keyword evidence="3" id="KW-1185">Reference proteome</keyword>
<comment type="caution">
    <text evidence="2">The sequence shown here is derived from an EMBL/GenBank/DDBJ whole genome shotgun (WGS) entry which is preliminary data.</text>
</comment>
<gene>
    <name evidence="2" type="ORF">PCOR1329_LOCUS24135</name>
</gene>
<proteinExistence type="predicted"/>